<dbReference type="GeneID" id="19398203"/>
<reference evidence="2 3" key="2">
    <citation type="journal article" date="2013" name="PLoS Genet.">
        <title>Comparative genome structure, secondary metabolite, and effector coding capacity across Cochliobolus pathogens.</title>
        <authorList>
            <person name="Condon B.J."/>
            <person name="Leng Y."/>
            <person name="Wu D."/>
            <person name="Bushley K.E."/>
            <person name="Ohm R.A."/>
            <person name="Otillar R."/>
            <person name="Martin J."/>
            <person name="Schackwitz W."/>
            <person name="Grimwood J."/>
            <person name="MohdZainudin N."/>
            <person name="Xue C."/>
            <person name="Wang R."/>
            <person name="Manning V.A."/>
            <person name="Dhillon B."/>
            <person name="Tu Z.J."/>
            <person name="Steffenson B.J."/>
            <person name="Salamov A."/>
            <person name="Sun H."/>
            <person name="Lowry S."/>
            <person name="LaButti K."/>
            <person name="Han J."/>
            <person name="Copeland A."/>
            <person name="Lindquist E."/>
            <person name="Barry K."/>
            <person name="Schmutz J."/>
            <person name="Baker S.E."/>
            <person name="Ciuffetti L.M."/>
            <person name="Grigoriev I.V."/>
            <person name="Zhong S."/>
            <person name="Turgeon B.G."/>
        </authorList>
    </citation>
    <scope>NUCLEOTIDE SEQUENCE [LARGE SCALE GENOMIC DNA]</scope>
    <source>
        <strain evidence="3">28A</strain>
    </source>
</reference>
<organism evidence="2 3">
    <name type="scientific">Exserohilum turcicum (strain 28A)</name>
    <name type="common">Northern leaf blight fungus</name>
    <name type="synonym">Setosphaeria turcica</name>
    <dbReference type="NCBI Taxonomy" id="671987"/>
    <lineage>
        <taxon>Eukaryota</taxon>
        <taxon>Fungi</taxon>
        <taxon>Dikarya</taxon>
        <taxon>Ascomycota</taxon>
        <taxon>Pezizomycotina</taxon>
        <taxon>Dothideomycetes</taxon>
        <taxon>Pleosporomycetidae</taxon>
        <taxon>Pleosporales</taxon>
        <taxon>Pleosporineae</taxon>
        <taxon>Pleosporaceae</taxon>
        <taxon>Exserohilum</taxon>
    </lineage>
</organism>
<feature type="chain" id="PRO_5004353126" evidence="1">
    <location>
        <begin position="18"/>
        <end position="115"/>
    </location>
</feature>
<dbReference type="Proteomes" id="UP000016935">
    <property type="component" value="Unassembled WGS sequence"/>
</dbReference>
<feature type="signal peptide" evidence="1">
    <location>
        <begin position="1"/>
        <end position="17"/>
    </location>
</feature>
<name>R0IL00_EXST2</name>
<reference evidence="2 3" key="1">
    <citation type="journal article" date="2012" name="PLoS Pathog.">
        <title>Diverse lifestyles and strategies of plant pathogenesis encoded in the genomes of eighteen Dothideomycetes fungi.</title>
        <authorList>
            <person name="Ohm R.A."/>
            <person name="Feau N."/>
            <person name="Henrissat B."/>
            <person name="Schoch C.L."/>
            <person name="Horwitz B.A."/>
            <person name="Barry K.W."/>
            <person name="Condon B.J."/>
            <person name="Copeland A.C."/>
            <person name="Dhillon B."/>
            <person name="Glaser F."/>
            <person name="Hesse C.N."/>
            <person name="Kosti I."/>
            <person name="LaButti K."/>
            <person name="Lindquist E.A."/>
            <person name="Lucas S."/>
            <person name="Salamov A.A."/>
            <person name="Bradshaw R.E."/>
            <person name="Ciuffetti L."/>
            <person name="Hamelin R.C."/>
            <person name="Kema G.H.J."/>
            <person name="Lawrence C."/>
            <person name="Scott J.A."/>
            <person name="Spatafora J.W."/>
            <person name="Turgeon B.G."/>
            <person name="de Wit P.J.G.M."/>
            <person name="Zhong S."/>
            <person name="Goodwin S.B."/>
            <person name="Grigoriev I.V."/>
        </authorList>
    </citation>
    <scope>NUCLEOTIDE SEQUENCE [LARGE SCALE GENOMIC DNA]</scope>
    <source>
        <strain evidence="3">28A</strain>
    </source>
</reference>
<evidence type="ECO:0000313" key="2">
    <source>
        <dbReference type="EMBL" id="EOA85740.1"/>
    </source>
</evidence>
<dbReference type="EMBL" id="KB908648">
    <property type="protein sequence ID" value="EOA85740.1"/>
    <property type="molecule type" value="Genomic_DNA"/>
</dbReference>
<sequence length="115" mass="12609">MKLSLAIIAAMTSVVSADYWYRLHFETCQGHVNPDRLEISIYPGKMVDIGLILQRFACQVRLVSTSPGINPANVGCMTYKDPHDGSTTLFETGQSMNGGKTLVSKPFRGIYCYGG</sequence>
<gene>
    <name evidence="2" type="ORF">SETTUDRAFT_161801</name>
</gene>
<accession>R0IL00</accession>
<dbReference type="AlphaFoldDB" id="R0IL00"/>
<keyword evidence="3" id="KW-1185">Reference proteome</keyword>
<evidence type="ECO:0000256" key="1">
    <source>
        <dbReference type="SAM" id="SignalP"/>
    </source>
</evidence>
<dbReference type="RefSeq" id="XP_008026680.1">
    <property type="nucleotide sequence ID" value="XM_008028489.1"/>
</dbReference>
<keyword evidence="1" id="KW-0732">Signal</keyword>
<dbReference type="OrthoDB" id="10387413at2759"/>
<protein>
    <submittedName>
        <fullName evidence="2">Uncharacterized protein</fullName>
    </submittedName>
</protein>
<proteinExistence type="predicted"/>
<dbReference type="HOGENOM" id="CLU_2110491_0_0_1"/>
<evidence type="ECO:0000313" key="3">
    <source>
        <dbReference type="Proteomes" id="UP000016935"/>
    </source>
</evidence>